<organism evidence="4 5">
    <name type="scientific">Coptotermes formosanus</name>
    <name type="common">Formosan subterranean termite</name>
    <dbReference type="NCBI Taxonomy" id="36987"/>
    <lineage>
        <taxon>Eukaryota</taxon>
        <taxon>Metazoa</taxon>
        <taxon>Ecdysozoa</taxon>
        <taxon>Arthropoda</taxon>
        <taxon>Hexapoda</taxon>
        <taxon>Insecta</taxon>
        <taxon>Pterygota</taxon>
        <taxon>Neoptera</taxon>
        <taxon>Polyneoptera</taxon>
        <taxon>Dictyoptera</taxon>
        <taxon>Blattodea</taxon>
        <taxon>Blattoidea</taxon>
        <taxon>Termitoidae</taxon>
        <taxon>Rhinotermitidae</taxon>
        <taxon>Coptotermes</taxon>
    </lineage>
</organism>
<name>A0A6L2PG34_COPFO</name>
<dbReference type="FunCoup" id="A0A6L2PG34">
    <property type="interactions" value="1"/>
</dbReference>
<gene>
    <name evidence="4" type="ORF">Cfor_12373</name>
</gene>
<dbReference type="SUPFAM" id="SSF75304">
    <property type="entry name" value="Amidase signature (AS) enzymes"/>
    <property type="match status" value="1"/>
</dbReference>
<feature type="domain" description="Amidase" evidence="3">
    <location>
        <begin position="8"/>
        <end position="438"/>
    </location>
</feature>
<dbReference type="AlphaFoldDB" id="A0A6L2PG34"/>
<keyword evidence="2" id="KW-0472">Membrane</keyword>
<dbReference type="EMBL" id="BLKM01000152">
    <property type="protein sequence ID" value="GFG29555.1"/>
    <property type="molecule type" value="Genomic_DNA"/>
</dbReference>
<dbReference type="GO" id="GO:0012505">
    <property type="term" value="C:endomembrane system"/>
    <property type="evidence" value="ECO:0007669"/>
    <property type="project" value="TreeGrafter"/>
</dbReference>
<evidence type="ECO:0000259" key="3">
    <source>
        <dbReference type="Pfam" id="PF01425"/>
    </source>
</evidence>
<dbReference type="PROSITE" id="PS00571">
    <property type="entry name" value="AMIDASES"/>
    <property type="match status" value="1"/>
</dbReference>
<keyword evidence="2" id="KW-1133">Transmembrane helix</keyword>
<sequence length="610" mass="68737">MFQLSSEDAVQAYVARIKEVNPYLNAVVEDRFEDAVREAQEVDRLVTSHYKTEQEIEKETPLLGVPFTVKESCSVKGMSHCVGSLTRRGIKADKDSEAVELMRKAGAIPLLVSNTPELCLSWETTNLVTGRTLNPYNFLRTSGGSSGGEAALIASGASVIGVASDVAGSIRIPAMYNGIFGHKPTPGYVSIDGHFPYATDTNFHKYLVMGPIARYAADLKLMLSVMAGDKASNLRLYDTVNLHNLKVFYMTEPGYSLVLLPVEQDIKDAIHRVAEHLDRKYGMTVKEANFKEMEDSAETSIAVFFGLQGIPNVLEYPQNPKKSHSLFLEIVKSLIGASKYSFSLLIFYFLKVTNVFIPKWKYKYYYDKNEALKKKFTDVLGDSGIFLYPTHPTAAYYHNQMYIKTSGVMYAMVFNVLGLPSTNIPLGFNKEGMPIGIQHSISFPNAGVSILYVSLKVFLSFTLLLHIICLMNMLTQHGDSLETKWQLLTRRMKSVDIPNYNNSWFILALNDVENSINWKFTEAHYISLFHLLTAPSTNSVSSKSKCWSRMTICKVNLHKRTVNIATAKCKPWFLIFFTLHTHHVTQVVMKREQKVWWGEQDRISHDKLSG</sequence>
<evidence type="ECO:0000313" key="4">
    <source>
        <dbReference type="EMBL" id="GFG29555.1"/>
    </source>
</evidence>
<dbReference type="InParanoid" id="A0A6L2PG34"/>
<feature type="transmembrane region" description="Helical" evidence="2">
    <location>
        <begin position="448"/>
        <end position="474"/>
    </location>
</feature>
<protein>
    <recommendedName>
        <fullName evidence="3">Amidase domain-containing protein</fullName>
    </recommendedName>
</protein>
<dbReference type="InterPro" id="IPR052739">
    <property type="entry name" value="FAAH2"/>
</dbReference>
<proteinExistence type="inferred from homology"/>
<evidence type="ECO:0000313" key="5">
    <source>
        <dbReference type="Proteomes" id="UP000502823"/>
    </source>
</evidence>
<evidence type="ECO:0000256" key="2">
    <source>
        <dbReference type="SAM" id="Phobius"/>
    </source>
</evidence>
<keyword evidence="2" id="KW-0812">Transmembrane</keyword>
<dbReference type="InterPro" id="IPR020556">
    <property type="entry name" value="Amidase_CS"/>
</dbReference>
<comment type="caution">
    <text evidence="4">The sequence shown here is derived from an EMBL/GenBank/DDBJ whole genome shotgun (WGS) entry which is preliminary data.</text>
</comment>
<feature type="transmembrane region" description="Helical" evidence="2">
    <location>
        <begin position="340"/>
        <end position="357"/>
    </location>
</feature>
<dbReference type="InterPro" id="IPR036928">
    <property type="entry name" value="AS_sf"/>
</dbReference>
<dbReference type="Pfam" id="PF01425">
    <property type="entry name" value="Amidase"/>
    <property type="match status" value="1"/>
</dbReference>
<dbReference type="InterPro" id="IPR023631">
    <property type="entry name" value="Amidase_dom"/>
</dbReference>
<evidence type="ECO:0000256" key="1">
    <source>
        <dbReference type="ARBA" id="ARBA00009199"/>
    </source>
</evidence>
<accession>A0A6L2PG34</accession>
<comment type="similarity">
    <text evidence="1">Belongs to the amidase family.</text>
</comment>
<dbReference type="PANTHER" id="PTHR43372:SF3">
    <property type="entry name" value="AT07710P-RELATED"/>
    <property type="match status" value="1"/>
</dbReference>
<dbReference type="OrthoDB" id="6428749at2759"/>
<dbReference type="Gene3D" id="3.90.1300.10">
    <property type="entry name" value="Amidase signature (AS) domain"/>
    <property type="match status" value="1"/>
</dbReference>
<feature type="transmembrane region" description="Helical" evidence="2">
    <location>
        <begin position="408"/>
        <end position="428"/>
    </location>
</feature>
<dbReference type="PANTHER" id="PTHR43372">
    <property type="entry name" value="FATTY-ACID AMIDE HYDROLASE"/>
    <property type="match status" value="1"/>
</dbReference>
<dbReference type="Proteomes" id="UP000502823">
    <property type="component" value="Unassembled WGS sequence"/>
</dbReference>
<keyword evidence="5" id="KW-1185">Reference proteome</keyword>
<reference evidence="5" key="1">
    <citation type="submission" date="2020-01" db="EMBL/GenBank/DDBJ databases">
        <title>Draft genome sequence of the Termite Coptotermes fromosanus.</title>
        <authorList>
            <person name="Itakura S."/>
            <person name="Yosikawa Y."/>
            <person name="Umezawa K."/>
        </authorList>
    </citation>
    <scope>NUCLEOTIDE SEQUENCE [LARGE SCALE GENOMIC DNA]</scope>
</reference>